<dbReference type="Proteomes" id="UP000053477">
    <property type="component" value="Unassembled WGS sequence"/>
</dbReference>
<evidence type="ECO:0000256" key="2">
    <source>
        <dbReference type="ARBA" id="ARBA00005179"/>
    </source>
</evidence>
<accession>A0A0H2RWU7</accession>
<keyword evidence="7 9" id="KW-0408">Iron</keyword>
<dbReference type="InterPro" id="IPR036396">
    <property type="entry name" value="Cyt_P450_sf"/>
</dbReference>
<organism evidence="10 11">
    <name type="scientific">Schizopora paradoxa</name>
    <dbReference type="NCBI Taxonomy" id="27342"/>
    <lineage>
        <taxon>Eukaryota</taxon>
        <taxon>Fungi</taxon>
        <taxon>Dikarya</taxon>
        <taxon>Basidiomycota</taxon>
        <taxon>Agaricomycotina</taxon>
        <taxon>Agaricomycetes</taxon>
        <taxon>Hymenochaetales</taxon>
        <taxon>Schizoporaceae</taxon>
        <taxon>Schizopora</taxon>
    </lineage>
</organism>
<keyword evidence="11" id="KW-1185">Reference proteome</keyword>
<keyword evidence="6" id="KW-0560">Oxidoreductase</keyword>
<dbReference type="GO" id="GO:0016705">
    <property type="term" value="F:oxidoreductase activity, acting on paired donors, with incorporation or reduction of molecular oxygen"/>
    <property type="evidence" value="ECO:0007669"/>
    <property type="project" value="InterPro"/>
</dbReference>
<evidence type="ECO:0000256" key="6">
    <source>
        <dbReference type="ARBA" id="ARBA00023002"/>
    </source>
</evidence>
<dbReference type="GO" id="GO:0020037">
    <property type="term" value="F:heme binding"/>
    <property type="evidence" value="ECO:0007669"/>
    <property type="project" value="InterPro"/>
</dbReference>
<evidence type="ECO:0000256" key="8">
    <source>
        <dbReference type="ARBA" id="ARBA00023033"/>
    </source>
</evidence>
<evidence type="ECO:0000256" key="4">
    <source>
        <dbReference type="ARBA" id="ARBA00022617"/>
    </source>
</evidence>
<feature type="binding site" description="axial binding residue" evidence="9">
    <location>
        <position position="262"/>
    </location>
    <ligand>
        <name>heme</name>
        <dbReference type="ChEBI" id="CHEBI:30413"/>
    </ligand>
    <ligandPart>
        <name>Fe</name>
        <dbReference type="ChEBI" id="CHEBI:18248"/>
    </ligandPart>
</feature>
<evidence type="ECO:0000313" key="11">
    <source>
        <dbReference type="Proteomes" id="UP000053477"/>
    </source>
</evidence>
<protein>
    <submittedName>
        <fullName evidence="10">Cytochrome P450</fullName>
    </submittedName>
</protein>
<proteinExistence type="inferred from homology"/>
<dbReference type="PRINTS" id="PR00463">
    <property type="entry name" value="EP450I"/>
</dbReference>
<comment type="pathway">
    <text evidence="2">Secondary metabolite biosynthesis.</text>
</comment>
<evidence type="ECO:0000256" key="3">
    <source>
        <dbReference type="ARBA" id="ARBA00010617"/>
    </source>
</evidence>
<name>A0A0H2RWU7_9AGAM</name>
<dbReference type="GO" id="GO:0005506">
    <property type="term" value="F:iron ion binding"/>
    <property type="evidence" value="ECO:0007669"/>
    <property type="project" value="InterPro"/>
</dbReference>
<dbReference type="AlphaFoldDB" id="A0A0H2RWU7"/>
<dbReference type="PANTHER" id="PTHR24305">
    <property type="entry name" value="CYTOCHROME P450"/>
    <property type="match status" value="1"/>
</dbReference>
<evidence type="ECO:0000256" key="5">
    <source>
        <dbReference type="ARBA" id="ARBA00022723"/>
    </source>
</evidence>
<dbReference type="EMBL" id="KQ085917">
    <property type="protein sequence ID" value="KLO16319.1"/>
    <property type="molecule type" value="Genomic_DNA"/>
</dbReference>
<evidence type="ECO:0000313" key="10">
    <source>
        <dbReference type="EMBL" id="KLO16319.1"/>
    </source>
</evidence>
<keyword evidence="5 9" id="KW-0479">Metal-binding</keyword>
<dbReference type="InterPro" id="IPR050121">
    <property type="entry name" value="Cytochrome_P450_monoxygenase"/>
</dbReference>
<dbReference type="OrthoDB" id="1470350at2759"/>
<dbReference type="InterPro" id="IPR002401">
    <property type="entry name" value="Cyt_P450_E_grp-I"/>
</dbReference>
<comment type="cofactor">
    <cofactor evidence="1 9">
        <name>heme</name>
        <dbReference type="ChEBI" id="CHEBI:30413"/>
    </cofactor>
</comment>
<evidence type="ECO:0000256" key="9">
    <source>
        <dbReference type="PIRSR" id="PIRSR602401-1"/>
    </source>
</evidence>
<sequence>MTQIGTAGFRRKVVEWTPIKTVQQLRHIIDLMHETSIEIYSKKLGGLKNGDKAVMEQIGNGKDIMSILLRANAAASEEDRLPDDEILGQIRSRIRNLYITFVFAGHDTTTGALTRILHQLALNPDVQERLREEVSEARKNGDIEYDLLMGLPFLDAVCRETLRMYPPLPTVQRITRQDVVLPLLYPIKTVDGREIKEIPLKKDTGVIVSIMNVNRHKAIWGEDADVWTPERWLKPMPKSVAAAHLPGVYASMMTFIGGGRACIGFKFAEMELKLALSVLLETFVFSPGSKEIEWMMAGLNSPVIKGSDDITPQLPLKLSFVKPVA</sequence>
<dbReference type="InterPro" id="IPR001128">
    <property type="entry name" value="Cyt_P450"/>
</dbReference>
<reference evidence="10 11" key="1">
    <citation type="submission" date="2015-04" db="EMBL/GenBank/DDBJ databases">
        <title>Complete genome sequence of Schizopora paradoxa KUC8140, a cosmopolitan wood degrader in East Asia.</title>
        <authorList>
            <consortium name="DOE Joint Genome Institute"/>
            <person name="Min B."/>
            <person name="Park H."/>
            <person name="Jang Y."/>
            <person name="Kim J.-J."/>
            <person name="Kim K.H."/>
            <person name="Pangilinan J."/>
            <person name="Lipzen A."/>
            <person name="Riley R."/>
            <person name="Grigoriev I.V."/>
            <person name="Spatafora J.W."/>
            <person name="Choi I.-G."/>
        </authorList>
    </citation>
    <scope>NUCLEOTIDE SEQUENCE [LARGE SCALE GENOMIC DNA]</scope>
    <source>
        <strain evidence="10 11">KUC8140</strain>
    </source>
</reference>
<dbReference type="STRING" id="27342.A0A0H2RWU7"/>
<evidence type="ECO:0000256" key="7">
    <source>
        <dbReference type="ARBA" id="ARBA00023004"/>
    </source>
</evidence>
<keyword evidence="4 9" id="KW-0349">Heme</keyword>
<dbReference type="Gene3D" id="1.10.630.10">
    <property type="entry name" value="Cytochrome P450"/>
    <property type="match status" value="1"/>
</dbReference>
<gene>
    <name evidence="10" type="ORF">SCHPADRAFT_937939</name>
</gene>
<dbReference type="InParanoid" id="A0A0H2RWU7"/>
<evidence type="ECO:0000256" key="1">
    <source>
        <dbReference type="ARBA" id="ARBA00001971"/>
    </source>
</evidence>
<keyword evidence="8" id="KW-0503">Monooxygenase</keyword>
<dbReference type="GO" id="GO:0004497">
    <property type="term" value="F:monooxygenase activity"/>
    <property type="evidence" value="ECO:0007669"/>
    <property type="project" value="UniProtKB-KW"/>
</dbReference>
<comment type="similarity">
    <text evidence="3">Belongs to the cytochrome P450 family.</text>
</comment>
<dbReference type="Pfam" id="PF00067">
    <property type="entry name" value="p450"/>
    <property type="match status" value="1"/>
</dbReference>
<dbReference type="PRINTS" id="PR00385">
    <property type="entry name" value="P450"/>
</dbReference>
<dbReference type="SUPFAM" id="SSF48264">
    <property type="entry name" value="Cytochrome P450"/>
    <property type="match status" value="1"/>
</dbReference>
<dbReference type="PANTHER" id="PTHR24305:SF166">
    <property type="entry name" value="CYTOCHROME P450 12A4, MITOCHONDRIAL-RELATED"/>
    <property type="match status" value="1"/>
</dbReference>